<sequence>MSGNHYEVELEQQPIELYKLLKIADLVSGGGEAKVLISEGYVFLNDEVETQKRKKIYHGDIVAFNGDIIELICHQPPQETTKQPKPRTSKAKPSASKPQTGKKQNKSKKSPQSTDKPAEPQPNQGRRRSIKF</sequence>
<evidence type="ECO:0008006" key="5">
    <source>
        <dbReference type="Google" id="ProtNLM"/>
    </source>
</evidence>
<evidence type="ECO:0000313" key="3">
    <source>
        <dbReference type="EMBL" id="GLX81140.1"/>
    </source>
</evidence>
<evidence type="ECO:0000256" key="2">
    <source>
        <dbReference type="SAM" id="MobiDB-lite"/>
    </source>
</evidence>
<dbReference type="Gene3D" id="3.10.290.10">
    <property type="entry name" value="RNA-binding S4 domain"/>
    <property type="match status" value="1"/>
</dbReference>
<dbReference type="Proteomes" id="UP001157133">
    <property type="component" value="Unassembled WGS sequence"/>
</dbReference>
<dbReference type="RefSeq" id="WP_284206471.1">
    <property type="nucleotide sequence ID" value="NZ_BSSU01000003.1"/>
</dbReference>
<organism evidence="3 4">
    <name type="scientific">Thalassotalea eurytherma</name>
    <dbReference type="NCBI Taxonomy" id="1144278"/>
    <lineage>
        <taxon>Bacteria</taxon>
        <taxon>Pseudomonadati</taxon>
        <taxon>Pseudomonadota</taxon>
        <taxon>Gammaproteobacteria</taxon>
        <taxon>Alteromonadales</taxon>
        <taxon>Colwelliaceae</taxon>
        <taxon>Thalassotalea</taxon>
    </lineage>
</organism>
<reference evidence="3 4" key="1">
    <citation type="submission" date="2023-03" db="EMBL/GenBank/DDBJ databases">
        <title>Draft genome sequence of Thalassotalea eurytherma JCM 18482T.</title>
        <authorList>
            <person name="Sawabe T."/>
        </authorList>
    </citation>
    <scope>NUCLEOTIDE SEQUENCE [LARGE SCALE GENOMIC DNA]</scope>
    <source>
        <strain evidence="3 4">JCM 18482</strain>
    </source>
</reference>
<protein>
    <recommendedName>
        <fullName evidence="5">RNA-binding S4 domain-containing protein</fullName>
    </recommendedName>
</protein>
<keyword evidence="4" id="KW-1185">Reference proteome</keyword>
<dbReference type="EMBL" id="BSSU01000003">
    <property type="protein sequence ID" value="GLX81140.1"/>
    <property type="molecule type" value="Genomic_DNA"/>
</dbReference>
<gene>
    <name evidence="3" type="ORF">theurythT_05920</name>
</gene>
<evidence type="ECO:0000313" key="4">
    <source>
        <dbReference type="Proteomes" id="UP001157133"/>
    </source>
</evidence>
<feature type="region of interest" description="Disordered" evidence="2">
    <location>
        <begin position="74"/>
        <end position="132"/>
    </location>
</feature>
<accession>A0ABQ6H207</accession>
<dbReference type="PROSITE" id="PS50889">
    <property type="entry name" value="S4"/>
    <property type="match status" value="1"/>
</dbReference>
<dbReference type="Pfam" id="PF13275">
    <property type="entry name" value="S4_2"/>
    <property type="match status" value="1"/>
</dbReference>
<name>A0ABQ6H207_9GAMM</name>
<dbReference type="SUPFAM" id="SSF55174">
    <property type="entry name" value="Alpha-L RNA-binding motif"/>
    <property type="match status" value="1"/>
</dbReference>
<comment type="caution">
    <text evidence="3">The sequence shown here is derived from an EMBL/GenBank/DDBJ whole genome shotgun (WGS) entry which is preliminary data.</text>
</comment>
<proteinExistence type="predicted"/>
<dbReference type="CDD" id="cd00165">
    <property type="entry name" value="S4"/>
    <property type="match status" value="1"/>
</dbReference>
<evidence type="ECO:0000256" key="1">
    <source>
        <dbReference type="PROSITE-ProRule" id="PRU00182"/>
    </source>
</evidence>
<keyword evidence="1" id="KW-0694">RNA-binding</keyword>
<dbReference type="InterPro" id="IPR036986">
    <property type="entry name" value="S4_RNA-bd_sf"/>
</dbReference>